<feature type="compositionally biased region" description="Acidic residues" evidence="1">
    <location>
        <begin position="327"/>
        <end position="339"/>
    </location>
</feature>
<dbReference type="AlphaFoldDB" id="A0A7S2KRW9"/>
<feature type="region of interest" description="Disordered" evidence="1">
    <location>
        <begin position="323"/>
        <end position="363"/>
    </location>
</feature>
<proteinExistence type="predicted"/>
<reference evidence="2" key="1">
    <citation type="submission" date="2021-01" db="EMBL/GenBank/DDBJ databases">
        <authorList>
            <person name="Corre E."/>
            <person name="Pelletier E."/>
            <person name="Niang G."/>
            <person name="Scheremetjew M."/>
            <person name="Finn R."/>
            <person name="Kale V."/>
            <person name="Holt S."/>
            <person name="Cochrane G."/>
            <person name="Meng A."/>
            <person name="Brown T."/>
            <person name="Cohen L."/>
        </authorList>
    </citation>
    <scope>NUCLEOTIDE SEQUENCE</scope>
    <source>
        <strain evidence="2">SM1012Den-03</strain>
    </source>
</reference>
<evidence type="ECO:0000256" key="1">
    <source>
        <dbReference type="SAM" id="MobiDB-lite"/>
    </source>
</evidence>
<dbReference type="EMBL" id="HBGZ01006814">
    <property type="protein sequence ID" value="CAD9584987.1"/>
    <property type="molecule type" value="Transcribed_RNA"/>
</dbReference>
<feature type="region of interest" description="Disordered" evidence="1">
    <location>
        <begin position="102"/>
        <end position="130"/>
    </location>
</feature>
<sequence length="363" mass="40544">MASEEERAAILAEYKASVASANNDDDEDDFDEEDEVDFDPDAAFSDEEEGDYEEADEAPEPDYVVLTGSIHLNEEGRIIYSGTWCMKSELDVDTNNGDVVDEKQSKKNHPKFKLKSQNVCSPPPLPQGQGGEATNYVGNKKLFDIRQPTLTKTGEVPSRRIIMFDGFFFAKPQPPPVVADDLTPKETNGEKSSSAPKKIKERDVELFISEVETEKNTELDDKSTYRIAGRGQNEYGQFVLDGTYTPPTVFHKHNKAMVICNKTYGVGGTTKETRAAKGSKRKARSDDDSFDEDFDGEERADYTELIELSEDANLSVEELRKKYYGGGEDDEEEFDEDEDGGGKMSAVKKPRLDEESDDDECGF</sequence>
<organism evidence="2">
    <name type="scientific">Skeletonema marinoi</name>
    <dbReference type="NCBI Taxonomy" id="267567"/>
    <lineage>
        <taxon>Eukaryota</taxon>
        <taxon>Sar</taxon>
        <taxon>Stramenopiles</taxon>
        <taxon>Ochrophyta</taxon>
        <taxon>Bacillariophyta</taxon>
        <taxon>Coscinodiscophyceae</taxon>
        <taxon>Thalassiosirophycidae</taxon>
        <taxon>Thalassiosirales</taxon>
        <taxon>Skeletonemataceae</taxon>
        <taxon>Skeletonema</taxon>
        <taxon>Skeletonema marinoi-dohrnii complex</taxon>
    </lineage>
</organism>
<evidence type="ECO:0000313" key="2">
    <source>
        <dbReference type="EMBL" id="CAD9584987.1"/>
    </source>
</evidence>
<feature type="region of interest" description="Disordered" evidence="1">
    <location>
        <begin position="14"/>
        <end position="61"/>
    </location>
</feature>
<feature type="region of interest" description="Disordered" evidence="1">
    <location>
        <begin position="269"/>
        <end position="298"/>
    </location>
</feature>
<gene>
    <name evidence="2" type="ORF">SMAR0320_LOCUS4797</name>
</gene>
<protein>
    <submittedName>
        <fullName evidence="2">Uncharacterized protein</fullName>
    </submittedName>
</protein>
<accession>A0A7S2KRW9</accession>
<name>A0A7S2KRW9_9STRA</name>
<feature type="compositionally biased region" description="Acidic residues" evidence="1">
    <location>
        <begin position="23"/>
        <end position="60"/>
    </location>
</feature>
<feature type="region of interest" description="Disordered" evidence="1">
    <location>
        <begin position="175"/>
        <end position="198"/>
    </location>
</feature>
<feature type="compositionally biased region" description="Acidic residues" evidence="1">
    <location>
        <begin position="354"/>
        <end position="363"/>
    </location>
</feature>